<dbReference type="EMBL" id="NVQR01000005">
    <property type="protein sequence ID" value="PCH63963.1"/>
    <property type="molecule type" value="Genomic_DNA"/>
</dbReference>
<feature type="transmembrane region" description="Helical" evidence="1">
    <location>
        <begin position="174"/>
        <end position="197"/>
    </location>
</feature>
<dbReference type="AlphaFoldDB" id="A0A2A4MVM7"/>
<dbReference type="GO" id="GO:0016740">
    <property type="term" value="F:transferase activity"/>
    <property type="evidence" value="ECO:0007669"/>
    <property type="project" value="UniProtKB-KW"/>
</dbReference>
<feature type="transmembrane region" description="Helical" evidence="1">
    <location>
        <begin position="36"/>
        <end position="56"/>
    </location>
</feature>
<name>A0A2A4MVM7_9GAMM</name>
<comment type="caution">
    <text evidence="2">The sequence shown here is derived from an EMBL/GenBank/DDBJ whole genome shotgun (WGS) entry which is preliminary data.</text>
</comment>
<feature type="transmembrane region" description="Helical" evidence="1">
    <location>
        <begin position="147"/>
        <end position="167"/>
    </location>
</feature>
<feature type="transmembrane region" description="Helical" evidence="1">
    <location>
        <begin position="106"/>
        <end position="127"/>
    </location>
</feature>
<keyword evidence="1" id="KW-0812">Transmembrane</keyword>
<evidence type="ECO:0000256" key="1">
    <source>
        <dbReference type="SAM" id="Phobius"/>
    </source>
</evidence>
<sequence>MFKKTVLAVAFVSGFAIMTIELLGGRILAPYFGSSVYVWGSIITVFMLALSIGYLWGGKLSTSNPNPLTYSLFFIAAAIMVFPVIKFANPIMEFVFMRVEDPRYGSLLAAVFMYFIPTCILGMISPYSVRLLVDNQAHSGQVAGQLYFISTLGSALGTLMTSFYLVLWFEVNQILLGAVVALMLAGISVILVSKVFLGPKEN</sequence>
<feature type="transmembrane region" description="Helical" evidence="1">
    <location>
        <begin position="6"/>
        <end position="24"/>
    </location>
</feature>
<dbReference type="NCBIfam" id="NF037959">
    <property type="entry name" value="MFS_SpdSyn"/>
    <property type="match status" value="1"/>
</dbReference>
<gene>
    <name evidence="2" type="ORF">COC19_00415</name>
</gene>
<reference evidence="3" key="1">
    <citation type="submission" date="2017-08" db="EMBL/GenBank/DDBJ databases">
        <title>A dynamic microbial community with high functional redundancy inhabits the cold, oxic subseafloor aquifer.</title>
        <authorList>
            <person name="Tully B.J."/>
            <person name="Wheat C.G."/>
            <person name="Glazer B.T."/>
            <person name="Huber J.A."/>
        </authorList>
    </citation>
    <scope>NUCLEOTIDE SEQUENCE [LARGE SCALE GENOMIC DNA]</scope>
</reference>
<proteinExistence type="predicted"/>
<feature type="transmembrane region" description="Helical" evidence="1">
    <location>
        <begin position="68"/>
        <end position="85"/>
    </location>
</feature>
<keyword evidence="1" id="KW-1133">Transmembrane helix</keyword>
<protein>
    <submittedName>
        <fullName evidence="2">Glycosyl transferase</fullName>
    </submittedName>
</protein>
<organism evidence="2 3">
    <name type="scientific">SAR86 cluster bacterium</name>
    <dbReference type="NCBI Taxonomy" id="2030880"/>
    <lineage>
        <taxon>Bacteria</taxon>
        <taxon>Pseudomonadati</taxon>
        <taxon>Pseudomonadota</taxon>
        <taxon>Gammaproteobacteria</taxon>
        <taxon>SAR86 cluster</taxon>
    </lineage>
</organism>
<keyword evidence="1" id="KW-0472">Membrane</keyword>
<dbReference type="Proteomes" id="UP000218172">
    <property type="component" value="Unassembled WGS sequence"/>
</dbReference>
<accession>A0A2A4MVM7</accession>
<evidence type="ECO:0000313" key="2">
    <source>
        <dbReference type="EMBL" id="PCH63963.1"/>
    </source>
</evidence>
<evidence type="ECO:0000313" key="3">
    <source>
        <dbReference type="Proteomes" id="UP000218172"/>
    </source>
</evidence>
<keyword evidence="2" id="KW-0808">Transferase</keyword>